<gene>
    <name evidence="2" type="ORF">PV06_05501</name>
</gene>
<keyword evidence="3" id="KW-1185">Reference proteome</keyword>
<feature type="region of interest" description="Disordered" evidence="1">
    <location>
        <begin position="186"/>
        <end position="242"/>
    </location>
</feature>
<dbReference type="Proteomes" id="UP000053342">
    <property type="component" value="Unassembled WGS sequence"/>
</dbReference>
<feature type="region of interest" description="Disordered" evidence="1">
    <location>
        <begin position="68"/>
        <end position="94"/>
    </location>
</feature>
<dbReference type="VEuPathDB" id="FungiDB:PV06_05501"/>
<dbReference type="HOGENOM" id="CLU_040433_0_0_1"/>
<feature type="region of interest" description="Disordered" evidence="1">
    <location>
        <begin position="441"/>
        <end position="485"/>
    </location>
</feature>
<protein>
    <submittedName>
        <fullName evidence="2">Uncharacterized protein</fullName>
    </submittedName>
</protein>
<evidence type="ECO:0000313" key="2">
    <source>
        <dbReference type="EMBL" id="KIW41905.1"/>
    </source>
</evidence>
<feature type="compositionally biased region" description="Low complexity" evidence="1">
    <location>
        <begin position="256"/>
        <end position="273"/>
    </location>
</feature>
<feature type="compositionally biased region" description="Basic and acidic residues" evidence="1">
    <location>
        <begin position="194"/>
        <end position="206"/>
    </location>
</feature>
<dbReference type="RefSeq" id="XP_016262121.1">
    <property type="nucleotide sequence ID" value="XM_016406517.1"/>
</dbReference>
<evidence type="ECO:0000256" key="1">
    <source>
        <dbReference type="SAM" id="MobiDB-lite"/>
    </source>
</evidence>
<sequence length="485" mass="54210">MAPRDETVPERSLISSCYGHDDLDLNALFRRLDRHAAEVEAIEAGLKQMNPFPPDSVTEGAHQRFSFEENESLTSAEMAPGQEGEGTRKRSYSTNERLPCLSSGDVAEHVNGAVLVGDQKGHPIELNHTSQTHHSVYLKPSRCKACGKRKAPSPFEAPLDQPSNLPHCYEPQLPTSDWSMQRHFVLPKRPPTPRVHDTRRSTRFAEVDGGCGNNGQANHEEDYFTDSEPDEPNSPTSNATDYDMIASWPFPPESPTSFTTVQLLPSRSSSLSPKTVKVHPGNHAERPPKRKERLTVNCTEPLPENRERSSLVSPLSHTGSLATAATLSPPPTPILVCSPYEDQLRRELEIQVLQEGPEALELKYKPRGPLTLNVVDDDDDDDDDGEREGEVGHQNQDKTALSTLLLLKDNGRPQLKRRETILGIFRKRSPVERFIDMYLDDDDAAENKVPRRTRSMRPWRRSPGHLKAPDVPPIPTMPRIEQPSG</sequence>
<feature type="compositionally biased region" description="Basic residues" evidence="1">
    <location>
        <begin position="450"/>
        <end position="464"/>
    </location>
</feature>
<reference evidence="2 3" key="1">
    <citation type="submission" date="2015-01" db="EMBL/GenBank/DDBJ databases">
        <title>The Genome Sequence of Exophiala oligosperma CBS72588.</title>
        <authorList>
            <consortium name="The Broad Institute Genomics Platform"/>
            <person name="Cuomo C."/>
            <person name="de Hoog S."/>
            <person name="Gorbushina A."/>
            <person name="Stielow B."/>
            <person name="Teixiera M."/>
            <person name="Abouelleil A."/>
            <person name="Chapman S.B."/>
            <person name="Priest M."/>
            <person name="Young S.K."/>
            <person name="Wortman J."/>
            <person name="Nusbaum C."/>
            <person name="Birren B."/>
        </authorList>
    </citation>
    <scope>NUCLEOTIDE SEQUENCE [LARGE SCALE GENOMIC DNA]</scope>
    <source>
        <strain evidence="2 3">CBS 72588</strain>
    </source>
</reference>
<proteinExistence type="predicted"/>
<feature type="region of interest" description="Disordered" evidence="1">
    <location>
        <begin position="256"/>
        <end position="292"/>
    </location>
</feature>
<accession>A0A0D2DHK8</accession>
<evidence type="ECO:0000313" key="3">
    <source>
        <dbReference type="Proteomes" id="UP000053342"/>
    </source>
</evidence>
<dbReference type="OrthoDB" id="4151101at2759"/>
<dbReference type="AlphaFoldDB" id="A0A0D2DHK8"/>
<organism evidence="2 3">
    <name type="scientific">Exophiala oligosperma</name>
    <dbReference type="NCBI Taxonomy" id="215243"/>
    <lineage>
        <taxon>Eukaryota</taxon>
        <taxon>Fungi</taxon>
        <taxon>Dikarya</taxon>
        <taxon>Ascomycota</taxon>
        <taxon>Pezizomycotina</taxon>
        <taxon>Eurotiomycetes</taxon>
        <taxon>Chaetothyriomycetidae</taxon>
        <taxon>Chaetothyriales</taxon>
        <taxon>Herpotrichiellaceae</taxon>
        <taxon>Exophiala</taxon>
    </lineage>
</organism>
<feature type="compositionally biased region" description="Acidic residues" evidence="1">
    <location>
        <begin position="375"/>
        <end position="387"/>
    </location>
</feature>
<name>A0A0D2DHK8_9EURO</name>
<dbReference type="GeneID" id="27357575"/>
<dbReference type="EMBL" id="KN847336">
    <property type="protein sequence ID" value="KIW41905.1"/>
    <property type="molecule type" value="Genomic_DNA"/>
</dbReference>
<feature type="region of interest" description="Disordered" evidence="1">
    <location>
        <begin position="369"/>
        <end position="397"/>
    </location>
</feature>